<dbReference type="RefSeq" id="WP_044405235.1">
    <property type="nucleotide sequence ID" value="NZ_JXXE01000037.1"/>
</dbReference>
<dbReference type="AlphaFoldDB" id="A0A0D7F422"/>
<comment type="caution">
    <text evidence="4">The sequence shown here is derived from an EMBL/GenBank/DDBJ whole genome shotgun (WGS) entry which is preliminary data.</text>
</comment>
<evidence type="ECO:0000313" key="4">
    <source>
        <dbReference type="EMBL" id="KIZ47814.1"/>
    </source>
</evidence>
<dbReference type="Pfam" id="PF09967">
    <property type="entry name" value="DUF2201"/>
    <property type="match status" value="1"/>
</dbReference>
<name>A0A0D7F422_RHOPL</name>
<proteinExistence type="predicted"/>
<sequence length="455" mass="49665">MLDTTALYSHRGTRAIQRMVEYAPSTGGLALWVRHQDLAADAEAPVVMTDGHTVFYGAAFEALPLPEQVGVVAHEVLHIALRHPQRFVDLQRVLGDVDLQLFNICADAIVNSTLAHLSWLTLPSGSVFLEQILAKALQRKQDAEVALLEWDVERLYRSIDDRRMQQQSSKQQSGNKSDSGGKASNPGAGGQDQPESAGEQQRADARDDGPKSAKVRDLGKDGAIDLVPSPEAQGAPEAEAEQAREWSERLMRGHAGDGAFSMLRALIADLPQSRTPWSHVLRVQLARGLARKPSISWSRPTRSYIANQGRSGNHRMPFEPGTSPTKISPRLALIIDVSGSIDDNLMERFAVEIESITRRQEAGLVLIIGDERVRKVEIFEPGDPIDLGAMAFSGGGGTDFTPLLAEAERHHPDICVVLTDLEGPANVRPRWPVIWAVPDISSAAVPPFGRKLTIN</sequence>
<evidence type="ECO:0000259" key="3">
    <source>
        <dbReference type="Pfam" id="PF13203"/>
    </source>
</evidence>
<dbReference type="PANTHER" id="PTHR38730:SF1">
    <property type="entry name" value="SLL7028 PROTEIN"/>
    <property type="match status" value="1"/>
</dbReference>
<protein>
    <recommendedName>
        <fullName evidence="6">Metal-dependent peptidase</fullName>
    </recommendedName>
</protein>
<dbReference type="PANTHER" id="PTHR38730">
    <property type="entry name" value="SLL7028 PROTEIN"/>
    <property type="match status" value="1"/>
</dbReference>
<accession>A0A0D7F422</accession>
<evidence type="ECO:0000256" key="1">
    <source>
        <dbReference type="SAM" id="MobiDB-lite"/>
    </source>
</evidence>
<gene>
    <name evidence="4" type="ORF">OO17_02305</name>
</gene>
<reference evidence="4 5" key="1">
    <citation type="submission" date="2014-11" db="EMBL/GenBank/DDBJ databases">
        <title>Genomics and ecophysiology of heterotrophic nitrogen fixing bacteria isolated from estuarine surface water.</title>
        <authorList>
            <person name="Bentzon-Tilia M."/>
            <person name="Severin I."/>
            <person name="Hansen L.H."/>
            <person name="Riemann L."/>
        </authorList>
    </citation>
    <scope>NUCLEOTIDE SEQUENCE [LARGE SCALE GENOMIC DNA]</scope>
    <source>
        <strain evidence="4 5">BAL398</strain>
    </source>
</reference>
<dbReference type="OrthoDB" id="9761650at2"/>
<evidence type="ECO:0008006" key="6">
    <source>
        <dbReference type="Google" id="ProtNLM"/>
    </source>
</evidence>
<feature type="compositionally biased region" description="Low complexity" evidence="1">
    <location>
        <begin position="165"/>
        <end position="182"/>
    </location>
</feature>
<dbReference type="InterPro" id="IPR025154">
    <property type="entry name" value="Put_metallopeptidase_dom"/>
</dbReference>
<dbReference type="Pfam" id="PF13203">
    <property type="entry name" value="DUF2201_N"/>
    <property type="match status" value="1"/>
</dbReference>
<feature type="compositionally biased region" description="Basic and acidic residues" evidence="1">
    <location>
        <begin position="201"/>
        <end position="223"/>
    </location>
</feature>
<feature type="domain" description="VWA-like" evidence="2">
    <location>
        <begin position="331"/>
        <end position="454"/>
    </location>
</feature>
<evidence type="ECO:0000259" key="2">
    <source>
        <dbReference type="Pfam" id="PF09967"/>
    </source>
</evidence>
<dbReference type="PATRIC" id="fig|1076.23.peg.4697"/>
<feature type="region of interest" description="Disordered" evidence="1">
    <location>
        <begin position="161"/>
        <end position="245"/>
    </location>
</feature>
<organism evidence="4 5">
    <name type="scientific">Rhodopseudomonas palustris</name>
    <dbReference type="NCBI Taxonomy" id="1076"/>
    <lineage>
        <taxon>Bacteria</taxon>
        <taxon>Pseudomonadati</taxon>
        <taxon>Pseudomonadota</taxon>
        <taxon>Alphaproteobacteria</taxon>
        <taxon>Hyphomicrobiales</taxon>
        <taxon>Nitrobacteraceae</taxon>
        <taxon>Rhodopseudomonas</taxon>
    </lineage>
</organism>
<evidence type="ECO:0000313" key="5">
    <source>
        <dbReference type="Proteomes" id="UP000032515"/>
    </source>
</evidence>
<feature type="domain" description="Putative metallopeptidase" evidence="3">
    <location>
        <begin position="8"/>
        <end position="321"/>
    </location>
</feature>
<feature type="region of interest" description="Disordered" evidence="1">
    <location>
        <begin position="304"/>
        <end position="323"/>
    </location>
</feature>
<dbReference type="InterPro" id="IPR018698">
    <property type="entry name" value="VWA-like_dom"/>
</dbReference>
<dbReference type="Proteomes" id="UP000032515">
    <property type="component" value="Unassembled WGS sequence"/>
</dbReference>
<dbReference type="EMBL" id="JXXE01000037">
    <property type="protein sequence ID" value="KIZ47814.1"/>
    <property type="molecule type" value="Genomic_DNA"/>
</dbReference>